<accession>A2Q1C0</accession>
<reference evidence="1" key="2">
    <citation type="submission" date="2007-03" db="EMBL/GenBank/DDBJ databases">
        <authorList>
            <consortium name="The International Medicago Genome Annotation Group"/>
        </authorList>
    </citation>
    <scope>NUCLEOTIDE SEQUENCE</scope>
</reference>
<sequence length="49" mass="5871">MVKICRLLELEWEVVIRHSYRETNQYANALANFVHSLGSYIVYYEFCPT</sequence>
<keyword evidence="1" id="KW-0808">Transferase</keyword>
<dbReference type="GO" id="GO:0016740">
    <property type="term" value="F:transferase activity"/>
    <property type="evidence" value="ECO:0007669"/>
    <property type="project" value="UniProtKB-KW"/>
</dbReference>
<protein>
    <submittedName>
        <fullName evidence="1">Polynucleotidyl transferase, Ribonuclease H fold</fullName>
    </submittedName>
</protein>
<reference evidence="1" key="1">
    <citation type="submission" date="2005-04" db="EMBL/GenBank/DDBJ databases">
        <authorList>
            <person name="Town C.D."/>
        </authorList>
    </citation>
    <scope>NUCLEOTIDE SEQUENCE</scope>
</reference>
<evidence type="ECO:0000313" key="1">
    <source>
        <dbReference type="EMBL" id="ABN05737.1"/>
    </source>
</evidence>
<proteinExistence type="predicted"/>
<name>A2Q1C0_MEDTR</name>
<dbReference type="EMBL" id="AC148762">
    <property type="protein sequence ID" value="ABN05737.1"/>
    <property type="molecule type" value="Genomic_DNA"/>
</dbReference>
<gene>
    <name evidence="1" type="ORF">MtrDRAFT_AC148762g27v2</name>
</gene>
<organism evidence="1">
    <name type="scientific">Medicago truncatula</name>
    <name type="common">Barrel medic</name>
    <name type="synonym">Medicago tribuloides</name>
    <dbReference type="NCBI Taxonomy" id="3880"/>
    <lineage>
        <taxon>Eukaryota</taxon>
        <taxon>Viridiplantae</taxon>
        <taxon>Streptophyta</taxon>
        <taxon>Embryophyta</taxon>
        <taxon>Tracheophyta</taxon>
        <taxon>Spermatophyta</taxon>
        <taxon>Magnoliopsida</taxon>
        <taxon>eudicotyledons</taxon>
        <taxon>Gunneridae</taxon>
        <taxon>Pentapetalae</taxon>
        <taxon>rosids</taxon>
        <taxon>fabids</taxon>
        <taxon>Fabales</taxon>
        <taxon>Fabaceae</taxon>
        <taxon>Papilionoideae</taxon>
        <taxon>50 kb inversion clade</taxon>
        <taxon>NPAAA clade</taxon>
        <taxon>Hologalegina</taxon>
        <taxon>IRL clade</taxon>
        <taxon>Trifolieae</taxon>
        <taxon>Medicago</taxon>
    </lineage>
</organism>
<dbReference type="AlphaFoldDB" id="A2Q1C0"/>